<evidence type="ECO:0000256" key="1">
    <source>
        <dbReference type="SAM" id="MobiDB-lite"/>
    </source>
</evidence>
<evidence type="ECO:0000313" key="2">
    <source>
        <dbReference type="EMBL" id="ESK93950.1"/>
    </source>
</evidence>
<organism evidence="2 3">
    <name type="scientific">Moniliophthora roreri (strain MCA 2997)</name>
    <name type="common">Cocoa frosty pod rot fungus</name>
    <name type="synonym">Crinipellis roreri</name>
    <dbReference type="NCBI Taxonomy" id="1381753"/>
    <lineage>
        <taxon>Eukaryota</taxon>
        <taxon>Fungi</taxon>
        <taxon>Dikarya</taxon>
        <taxon>Basidiomycota</taxon>
        <taxon>Agaricomycotina</taxon>
        <taxon>Agaricomycetes</taxon>
        <taxon>Agaricomycetidae</taxon>
        <taxon>Agaricales</taxon>
        <taxon>Marasmiineae</taxon>
        <taxon>Marasmiaceae</taxon>
        <taxon>Moniliophthora</taxon>
    </lineage>
</organism>
<evidence type="ECO:0000313" key="3">
    <source>
        <dbReference type="Proteomes" id="UP000017559"/>
    </source>
</evidence>
<dbReference type="EMBL" id="AWSO01000161">
    <property type="protein sequence ID" value="ESK93950.1"/>
    <property type="molecule type" value="Genomic_DNA"/>
</dbReference>
<name>V2XN52_MONRO</name>
<feature type="region of interest" description="Disordered" evidence="1">
    <location>
        <begin position="133"/>
        <end position="160"/>
    </location>
</feature>
<dbReference type="KEGG" id="mrr:Moror_12943"/>
<comment type="caution">
    <text evidence="2">The sequence shown here is derived from an EMBL/GenBank/DDBJ whole genome shotgun (WGS) entry which is preliminary data.</text>
</comment>
<dbReference type="AlphaFoldDB" id="V2XN52"/>
<feature type="region of interest" description="Disordered" evidence="1">
    <location>
        <begin position="1"/>
        <end position="21"/>
    </location>
</feature>
<feature type="region of interest" description="Disordered" evidence="1">
    <location>
        <begin position="300"/>
        <end position="337"/>
    </location>
</feature>
<sequence length="440" mass="48382">MKNQRISMPSNKSKQTVTVISDESDADNSVVLVSPGIVPIMKPSKKVQQFERLWLSRGKGKLLDIAALLHPNVEKATSDKEVESDSSEASYRTTVHSKIQGKSKVPVFGFFPDSNIHSVSEDSSAWGINDLTVPSTPKGGSRTTASAEEHLPTPRHMPRIPKPSACAKYQQLETPTTALIEKLDKLHACHNETPSPNGYAFSCAPSAERTLADDLCSLLALVESPILPTVLLSLKRIVPRKVVLYSASSESRELCALTDTKDDLLSPSTALNHHAPCVKFEDDGDKDDLGLVSMQVADGTSRRKRLHNGKQPEVDVPLDISDEEGHVAPSKSSPEWDKSALSRLSAPAGNKSLLVHHEYVTTLFLYLFGLLTLTPTPLKSISDQKEKAKLTSDNKYCLLELDDEEQEGDKELLEQPIPSCPFLDEDDIHPRLHDMFQNLP</sequence>
<dbReference type="HOGENOM" id="CLU_622691_0_0_1"/>
<dbReference type="Proteomes" id="UP000017559">
    <property type="component" value="Unassembled WGS sequence"/>
</dbReference>
<accession>V2XN52</accession>
<gene>
    <name evidence="2" type="ORF">Moror_12943</name>
</gene>
<protein>
    <submittedName>
        <fullName evidence="2">Uncharacterized protein</fullName>
    </submittedName>
</protein>
<keyword evidence="3" id="KW-1185">Reference proteome</keyword>
<proteinExistence type="predicted"/>
<reference evidence="2 3" key="1">
    <citation type="journal article" date="2014" name="BMC Genomics">
        <title>Genome and secretome analysis of the hemibiotrophic fungal pathogen, Moniliophthora roreri, which causes frosty pod rot disease of cacao: mechanisms of the biotrophic and necrotrophic phases.</title>
        <authorList>
            <person name="Meinhardt L.W."/>
            <person name="Costa G.G.L."/>
            <person name="Thomazella D.P.T."/>
            <person name="Teixeira P.J.P.L."/>
            <person name="Carazzolle M.F."/>
            <person name="Schuster S.C."/>
            <person name="Carlson J.E."/>
            <person name="Guiltinan M.J."/>
            <person name="Mieczkowski P."/>
            <person name="Farmer A."/>
            <person name="Ramaraj T."/>
            <person name="Crozier J."/>
            <person name="Davis R.E."/>
            <person name="Shao J."/>
            <person name="Melnick R.L."/>
            <person name="Pereira G.A.G."/>
            <person name="Bailey B.A."/>
        </authorList>
    </citation>
    <scope>NUCLEOTIDE SEQUENCE [LARGE SCALE GENOMIC DNA]</scope>
    <source>
        <strain evidence="2 3">MCA 2997</strain>
    </source>
</reference>